<keyword evidence="2" id="KW-0479">Metal-binding</keyword>
<keyword evidence="4" id="KW-0862">Zinc</keyword>
<sequence>MIIKELVVGPLMANCFIFGCEKTKEAVVIDPGGDADRILLSLADAKLQVKYIINTHGHFDHVGGNGKMKKATGADILIHPLDAPMLGSLSSNAAIFGISVENSPPCDRTIQEGETVSFGEITLEVIHTPGHTPGGISLLTDGILFVGDTLFAGSIGRTDFPGGDFNTLISSIQNKLFKMKNDVRVFSGHGPETTIGTEKRYNPFVGQFV</sequence>
<feature type="domain" description="Metallo-beta-lactamase" evidence="5">
    <location>
        <begin position="12"/>
        <end position="189"/>
    </location>
</feature>
<comment type="cofactor">
    <cofactor evidence="1">
        <name>Zn(2+)</name>
        <dbReference type="ChEBI" id="CHEBI:29105"/>
    </cofactor>
</comment>
<evidence type="ECO:0000256" key="1">
    <source>
        <dbReference type="ARBA" id="ARBA00001947"/>
    </source>
</evidence>
<dbReference type="Gene3D" id="3.60.15.10">
    <property type="entry name" value="Ribonuclease Z/Hydroxyacylglutathione hydrolase-like"/>
    <property type="match status" value="1"/>
</dbReference>
<evidence type="ECO:0000259" key="5">
    <source>
        <dbReference type="SMART" id="SM00849"/>
    </source>
</evidence>
<name>A0A8J6NRG9_9BACT</name>
<dbReference type="Proteomes" id="UP000603434">
    <property type="component" value="Unassembled WGS sequence"/>
</dbReference>
<evidence type="ECO:0000313" key="6">
    <source>
        <dbReference type="EMBL" id="MBC8361706.1"/>
    </source>
</evidence>
<reference evidence="6 7" key="1">
    <citation type="submission" date="2020-08" db="EMBL/GenBank/DDBJ databases">
        <title>Bridging the membrane lipid divide: bacteria of the FCB group superphylum have the potential to synthesize archaeal ether lipids.</title>
        <authorList>
            <person name="Villanueva L."/>
            <person name="Von Meijenfeldt F.A.B."/>
            <person name="Westbye A.B."/>
            <person name="Yadav S."/>
            <person name="Hopmans E.C."/>
            <person name="Dutilh B.E."/>
            <person name="Sinninghe Damste J.S."/>
        </authorList>
    </citation>
    <scope>NUCLEOTIDE SEQUENCE [LARGE SCALE GENOMIC DNA]</scope>
    <source>
        <strain evidence="6">NIOZ-UU30</strain>
    </source>
</reference>
<dbReference type="AlphaFoldDB" id="A0A8J6NRG9"/>
<evidence type="ECO:0000313" key="7">
    <source>
        <dbReference type="Proteomes" id="UP000603434"/>
    </source>
</evidence>
<dbReference type="InterPro" id="IPR036866">
    <property type="entry name" value="RibonucZ/Hydroxyglut_hydro"/>
</dbReference>
<gene>
    <name evidence="6" type="ORF">H8E23_09930</name>
</gene>
<proteinExistence type="predicted"/>
<dbReference type="EMBL" id="JACNJH010000145">
    <property type="protein sequence ID" value="MBC8361706.1"/>
    <property type="molecule type" value="Genomic_DNA"/>
</dbReference>
<dbReference type="InterPro" id="IPR051453">
    <property type="entry name" value="MBL_Glyoxalase_II"/>
</dbReference>
<evidence type="ECO:0000256" key="3">
    <source>
        <dbReference type="ARBA" id="ARBA00022801"/>
    </source>
</evidence>
<dbReference type="SMART" id="SM00849">
    <property type="entry name" value="Lactamase_B"/>
    <property type="match status" value="1"/>
</dbReference>
<dbReference type="CDD" id="cd06262">
    <property type="entry name" value="metallo-hydrolase-like_MBL-fold"/>
    <property type="match status" value="1"/>
</dbReference>
<dbReference type="SUPFAM" id="SSF56281">
    <property type="entry name" value="Metallo-hydrolase/oxidoreductase"/>
    <property type="match status" value="1"/>
</dbReference>
<dbReference type="GO" id="GO:0046872">
    <property type="term" value="F:metal ion binding"/>
    <property type="evidence" value="ECO:0007669"/>
    <property type="project" value="UniProtKB-KW"/>
</dbReference>
<evidence type="ECO:0000256" key="2">
    <source>
        <dbReference type="ARBA" id="ARBA00022723"/>
    </source>
</evidence>
<dbReference type="GO" id="GO:0016787">
    <property type="term" value="F:hydrolase activity"/>
    <property type="evidence" value="ECO:0007669"/>
    <property type="project" value="UniProtKB-KW"/>
</dbReference>
<dbReference type="PROSITE" id="PS51257">
    <property type="entry name" value="PROKAR_LIPOPROTEIN"/>
    <property type="match status" value="1"/>
</dbReference>
<dbReference type="PANTHER" id="PTHR46233">
    <property type="entry name" value="HYDROXYACYLGLUTATHIONE HYDROLASE GLOC"/>
    <property type="match status" value="1"/>
</dbReference>
<organism evidence="6 7">
    <name type="scientific">Candidatus Desulfatibia profunda</name>
    <dbReference type="NCBI Taxonomy" id="2841695"/>
    <lineage>
        <taxon>Bacteria</taxon>
        <taxon>Pseudomonadati</taxon>
        <taxon>Thermodesulfobacteriota</taxon>
        <taxon>Desulfobacteria</taxon>
        <taxon>Desulfobacterales</taxon>
        <taxon>Desulfobacterales incertae sedis</taxon>
        <taxon>Candidatus Desulfatibia</taxon>
    </lineage>
</organism>
<comment type="caution">
    <text evidence="6">The sequence shown here is derived from an EMBL/GenBank/DDBJ whole genome shotgun (WGS) entry which is preliminary data.</text>
</comment>
<dbReference type="InterPro" id="IPR001279">
    <property type="entry name" value="Metallo-B-lactamas"/>
</dbReference>
<dbReference type="PANTHER" id="PTHR46233:SF3">
    <property type="entry name" value="HYDROXYACYLGLUTATHIONE HYDROLASE GLOC"/>
    <property type="match status" value="1"/>
</dbReference>
<dbReference type="Pfam" id="PF00753">
    <property type="entry name" value="Lactamase_B"/>
    <property type="match status" value="1"/>
</dbReference>
<accession>A0A8J6NRG9</accession>
<evidence type="ECO:0000256" key="4">
    <source>
        <dbReference type="ARBA" id="ARBA00022833"/>
    </source>
</evidence>
<keyword evidence="3" id="KW-0378">Hydrolase</keyword>
<protein>
    <submittedName>
        <fullName evidence="6">MBL fold metallo-hydrolase</fullName>
    </submittedName>
</protein>